<name>S9ULK1_9TRYP</name>
<protein>
    <submittedName>
        <fullName evidence="2">Uncharacterized protein</fullName>
    </submittedName>
</protein>
<evidence type="ECO:0000313" key="3">
    <source>
        <dbReference type="Proteomes" id="UP000015354"/>
    </source>
</evidence>
<sequence>MSMEHPLQVTEVASLDNMQYVSGETTHATTSAAAMRSPNVKNSALIDFQADLELLVRANRRLEKENAEMRQQLQAMMLDQQAPLL</sequence>
<keyword evidence="3" id="KW-1185">Reference proteome</keyword>
<feature type="coiled-coil region" evidence="1">
    <location>
        <begin position="45"/>
        <end position="79"/>
    </location>
</feature>
<evidence type="ECO:0000313" key="2">
    <source>
        <dbReference type="EMBL" id="EPY15556.1"/>
    </source>
</evidence>
<keyword evidence="1" id="KW-0175">Coiled coil</keyword>
<comment type="caution">
    <text evidence="2">The sequence shown here is derived from an EMBL/GenBank/DDBJ whole genome shotgun (WGS) entry which is preliminary data.</text>
</comment>
<dbReference type="EMBL" id="ATMH01011964">
    <property type="protein sequence ID" value="EPY15556.1"/>
    <property type="molecule type" value="Genomic_DNA"/>
</dbReference>
<dbReference type="AlphaFoldDB" id="S9ULK1"/>
<evidence type="ECO:0000256" key="1">
    <source>
        <dbReference type="SAM" id="Coils"/>
    </source>
</evidence>
<reference evidence="2 3" key="1">
    <citation type="journal article" date="2013" name="PLoS ONE">
        <title>Predicting the Proteins of Angomonas deanei, Strigomonas culicis and Their Respective Endosymbionts Reveals New Aspects of the Trypanosomatidae Family.</title>
        <authorList>
            <person name="Motta M.C."/>
            <person name="Martins A.C."/>
            <person name="de Souza S.S."/>
            <person name="Catta-Preta C.M."/>
            <person name="Silva R."/>
            <person name="Klein C.C."/>
            <person name="de Almeida L.G."/>
            <person name="de Lima Cunha O."/>
            <person name="Ciapina L.P."/>
            <person name="Brocchi M."/>
            <person name="Colabardini A.C."/>
            <person name="de Araujo Lima B."/>
            <person name="Machado C.R."/>
            <person name="de Almeida Soares C.M."/>
            <person name="Probst C.M."/>
            <person name="de Menezes C.B."/>
            <person name="Thompson C.E."/>
            <person name="Bartholomeu D.C."/>
            <person name="Gradia D.F."/>
            <person name="Pavoni D.P."/>
            <person name="Grisard E.C."/>
            <person name="Fantinatti-Garboggini F."/>
            <person name="Marchini F.K."/>
            <person name="Rodrigues-Luiz G.F."/>
            <person name="Wagner G."/>
            <person name="Goldman G.H."/>
            <person name="Fietto J.L."/>
            <person name="Elias M.C."/>
            <person name="Goldman M.H."/>
            <person name="Sagot M.F."/>
            <person name="Pereira M."/>
            <person name="Stoco P.H."/>
            <person name="de Mendonca-Neto R.P."/>
            <person name="Teixeira S.M."/>
            <person name="Maciel T.E."/>
            <person name="de Oliveira Mendes T.A."/>
            <person name="Urmenyi T.P."/>
            <person name="de Souza W."/>
            <person name="Schenkman S."/>
            <person name="de Vasconcelos A.T."/>
        </authorList>
    </citation>
    <scope>NUCLEOTIDE SEQUENCE [LARGE SCALE GENOMIC DNA]</scope>
</reference>
<accession>S9ULK1</accession>
<dbReference type="Proteomes" id="UP000015354">
    <property type="component" value="Unassembled WGS sequence"/>
</dbReference>
<gene>
    <name evidence="2" type="ORF">STCU_11932</name>
</gene>
<proteinExistence type="predicted"/>
<organism evidence="2 3">
    <name type="scientific">Strigomonas culicis</name>
    <dbReference type="NCBI Taxonomy" id="28005"/>
    <lineage>
        <taxon>Eukaryota</taxon>
        <taxon>Discoba</taxon>
        <taxon>Euglenozoa</taxon>
        <taxon>Kinetoplastea</taxon>
        <taxon>Metakinetoplastina</taxon>
        <taxon>Trypanosomatida</taxon>
        <taxon>Trypanosomatidae</taxon>
        <taxon>Strigomonadinae</taxon>
        <taxon>Strigomonas</taxon>
    </lineage>
</organism>